<dbReference type="InterPro" id="IPR027417">
    <property type="entry name" value="P-loop_NTPase"/>
</dbReference>
<comment type="caution">
    <text evidence="2">The sequence shown here is derived from an EMBL/GenBank/DDBJ whole genome shotgun (WGS) entry which is preliminary data.</text>
</comment>
<dbReference type="PATRIC" id="fig|29422.6.peg.1776"/>
<dbReference type="SUPFAM" id="SSF52540">
    <property type="entry name" value="P-loop containing nucleoside triphosphate hydrolases"/>
    <property type="match status" value="2"/>
</dbReference>
<protein>
    <submittedName>
        <fullName evidence="2">Conjugative transfer protein TraI</fullName>
    </submittedName>
</protein>
<keyword evidence="3" id="KW-1185">Reference proteome</keyword>
<evidence type="ECO:0000313" key="2">
    <source>
        <dbReference type="EMBL" id="KTC83702.1"/>
    </source>
</evidence>
<evidence type="ECO:0000313" key="3">
    <source>
        <dbReference type="Proteomes" id="UP000054742"/>
    </source>
</evidence>
<gene>
    <name evidence="2" type="ORF">Lbru_1671</name>
</gene>
<dbReference type="Pfam" id="PF08751">
    <property type="entry name" value="TrwC"/>
    <property type="match status" value="1"/>
</dbReference>
<name>A0A0W0SK16_9GAMM</name>
<sequence length="980" mass="110695">MLSIQPLKSAQGAADYYSKAFNYYAGDSEALHWLGQGSQILKLSDTVQKEQMLALLEGKLPDGKKLSNREGEHRPGFDMTFSAPKSVSILVGLGIAPELVKFHDEAVQFTIGQLEKEFAETRVSRQGEIFFEKTGNLIVAAFRQPTSRANDPALHTHCVTMNITFHEGRARSLASDAKRNHGVIEQIQSNAHYCGQIYRNFLANKLKEANFPIRLVGNGLFEIEGIPEEIMSEFSSRRKDILDYMANRGLSGAKNASVATVNTRNYKEEHDLNLLKEDWKKRAKELGFDADSFMKNRAKSQSTSWISGFKERLLEFVRDSRKLNNSEKDEASSCIKVAIETLSQRTSIFSERLLAQEAMKHSLMSPNAISHQSLVQSIQQEIKNQTLYETTCPESGIRLLTTPWLLTLEVESIARIEQNKGAVKAVTTQNVVKSFQKERNALLTYPMTNSQKESMKVLLTSQDRYLAIQGFAGVAKTSMLSEAKHLIESKGFKLRGVTVASSAAHELQEKSGIKTDVFPLVHQELKKAPTASLAKTIFITDEASMLSSHQGHELIKQIERVGARLVLVGDKAQLPSVNAGRIFGLTQEYGIKTTVMDEIVRQKNETLKKAVMASTKGNVQEAIENLEVKTLSTHEERIAWIASHWLSLSPQERDKTLLFAPTHANREEITSLIRNGLKQEGVLNDEPIIQTILKTKSVESIQQRFVSNYHKGNRVRFNQDFKGAKIKAGNYYTVAEISKKNRQNNVLPLIDERGNAIKFKLDNLPNYKTHTAPFERIIEVYEAKPLELRVGDKVMWTRNFKTDDIRNGLCATVKEIKEKSLVFLTKEGQQLIFEKLHPALKHLDYSYVLTNYKVQGKDAPYGIGLMESYHRFGTTLNNFYVQISRAIQGMTLVTDNKEELVHAIQKNSMEKPASLDIISSQQLLNHESRFSSQQISLHAVIEKRKSLEKKIVSQILDQQNNLHEHMAKKNQPELNKELEL</sequence>
<dbReference type="RefSeq" id="WP_058441746.1">
    <property type="nucleotide sequence ID" value="NZ_CAAAHU010000027.1"/>
</dbReference>
<dbReference type="Gene3D" id="2.30.30.940">
    <property type="match status" value="1"/>
</dbReference>
<dbReference type="SUPFAM" id="SSF55464">
    <property type="entry name" value="Origin of replication-binding domain, RBD-like"/>
    <property type="match status" value="1"/>
</dbReference>
<dbReference type="NCBIfam" id="TIGR02686">
    <property type="entry name" value="relax_trwC"/>
    <property type="match status" value="1"/>
</dbReference>
<dbReference type="InterPro" id="IPR014862">
    <property type="entry name" value="TrwC"/>
</dbReference>
<dbReference type="NCBIfam" id="NF041492">
    <property type="entry name" value="MobF"/>
    <property type="match status" value="1"/>
</dbReference>
<dbReference type="Proteomes" id="UP000054742">
    <property type="component" value="Unassembled WGS sequence"/>
</dbReference>
<dbReference type="Gene3D" id="3.40.50.300">
    <property type="entry name" value="P-loop containing nucleotide triphosphate hydrolases"/>
    <property type="match status" value="1"/>
</dbReference>
<dbReference type="InterPro" id="IPR014059">
    <property type="entry name" value="TraI/TrwC_relax"/>
</dbReference>
<evidence type="ECO:0000259" key="1">
    <source>
        <dbReference type="Pfam" id="PF08751"/>
    </source>
</evidence>
<reference evidence="2 3" key="1">
    <citation type="submission" date="2015-11" db="EMBL/GenBank/DDBJ databases">
        <title>Genomic analysis of 38 Legionella species identifies large and diverse effector repertoires.</title>
        <authorList>
            <person name="Burstein D."/>
            <person name="Amaro F."/>
            <person name="Zusman T."/>
            <person name="Lifshitz Z."/>
            <person name="Cohen O."/>
            <person name="Gilbert J.A."/>
            <person name="Pupko T."/>
            <person name="Shuman H.A."/>
            <person name="Segal G."/>
        </authorList>
    </citation>
    <scope>NUCLEOTIDE SEQUENCE [LARGE SCALE GENOMIC DNA]</scope>
    <source>
        <strain evidence="2 3">ATCC 43878</strain>
    </source>
</reference>
<dbReference type="EMBL" id="LNXV01000015">
    <property type="protein sequence ID" value="KTC83702.1"/>
    <property type="molecule type" value="Genomic_DNA"/>
</dbReference>
<organism evidence="2 3">
    <name type="scientific">Legionella brunensis</name>
    <dbReference type="NCBI Taxonomy" id="29422"/>
    <lineage>
        <taxon>Bacteria</taxon>
        <taxon>Pseudomonadati</taxon>
        <taxon>Pseudomonadota</taxon>
        <taxon>Gammaproteobacteria</taxon>
        <taxon>Legionellales</taxon>
        <taxon>Legionellaceae</taxon>
        <taxon>Legionella</taxon>
    </lineage>
</organism>
<dbReference type="OrthoDB" id="1634048at2"/>
<dbReference type="Pfam" id="PF13604">
    <property type="entry name" value="AAA_30"/>
    <property type="match status" value="1"/>
</dbReference>
<accession>A0A0W0SK16</accession>
<proteinExistence type="predicted"/>
<feature type="domain" description="TrwC relaxase" evidence="1">
    <location>
        <begin position="10"/>
        <end position="285"/>
    </location>
</feature>
<dbReference type="AlphaFoldDB" id="A0A0W0SK16"/>
<dbReference type="STRING" id="29422.Lbru_1671"/>